<dbReference type="PROSITE" id="PS50088">
    <property type="entry name" value="ANK_REPEAT"/>
    <property type="match status" value="2"/>
</dbReference>
<dbReference type="OrthoDB" id="539213at2759"/>
<dbReference type="InParanoid" id="A0A2T2ZYN5"/>
<dbReference type="InterPro" id="IPR002110">
    <property type="entry name" value="Ankyrin_rpt"/>
</dbReference>
<dbReference type="AlphaFoldDB" id="A0A2T2ZYN5"/>
<feature type="repeat" description="ANK" evidence="3">
    <location>
        <begin position="64"/>
        <end position="96"/>
    </location>
</feature>
<feature type="non-terminal residue" evidence="4">
    <location>
        <position position="174"/>
    </location>
</feature>
<dbReference type="InterPro" id="IPR036770">
    <property type="entry name" value="Ankyrin_rpt-contain_sf"/>
</dbReference>
<dbReference type="Proteomes" id="UP000241462">
    <property type="component" value="Unassembled WGS sequence"/>
</dbReference>
<protein>
    <submittedName>
        <fullName evidence="4">Ankyrin repeat-containing domain protein</fullName>
    </submittedName>
</protein>
<proteinExistence type="predicted"/>
<evidence type="ECO:0000313" key="5">
    <source>
        <dbReference type="Proteomes" id="UP000241462"/>
    </source>
</evidence>
<evidence type="ECO:0000313" key="4">
    <source>
        <dbReference type="EMBL" id="PSR79695.1"/>
    </source>
</evidence>
<gene>
    <name evidence="4" type="ORF">BD289DRAFT_375220</name>
</gene>
<dbReference type="Pfam" id="PF12796">
    <property type="entry name" value="Ank_2"/>
    <property type="match status" value="1"/>
</dbReference>
<keyword evidence="1" id="KW-0677">Repeat</keyword>
<dbReference type="PANTHER" id="PTHR24173:SF89">
    <property type="entry name" value="ANKYRIN REPEAT DOMAIN 29"/>
    <property type="match status" value="1"/>
</dbReference>
<dbReference type="EMBL" id="KZ678559">
    <property type="protein sequence ID" value="PSR79695.1"/>
    <property type="molecule type" value="Genomic_DNA"/>
</dbReference>
<dbReference type="PANTHER" id="PTHR24173">
    <property type="entry name" value="ANKYRIN REPEAT CONTAINING"/>
    <property type="match status" value="1"/>
</dbReference>
<feature type="repeat" description="ANK" evidence="3">
    <location>
        <begin position="102"/>
        <end position="134"/>
    </location>
</feature>
<evidence type="ECO:0000256" key="2">
    <source>
        <dbReference type="ARBA" id="ARBA00023043"/>
    </source>
</evidence>
<evidence type="ECO:0000256" key="3">
    <source>
        <dbReference type="PROSITE-ProRule" id="PRU00023"/>
    </source>
</evidence>
<keyword evidence="5" id="KW-1185">Reference proteome</keyword>
<evidence type="ECO:0000256" key="1">
    <source>
        <dbReference type="ARBA" id="ARBA00022737"/>
    </source>
</evidence>
<organism evidence="4 5">
    <name type="scientific">Coniella lustricola</name>
    <dbReference type="NCBI Taxonomy" id="2025994"/>
    <lineage>
        <taxon>Eukaryota</taxon>
        <taxon>Fungi</taxon>
        <taxon>Dikarya</taxon>
        <taxon>Ascomycota</taxon>
        <taxon>Pezizomycotina</taxon>
        <taxon>Sordariomycetes</taxon>
        <taxon>Sordariomycetidae</taxon>
        <taxon>Diaporthales</taxon>
        <taxon>Schizoparmaceae</taxon>
        <taxon>Coniella</taxon>
    </lineage>
</organism>
<dbReference type="PROSITE" id="PS50297">
    <property type="entry name" value="ANK_REP_REGION"/>
    <property type="match status" value="1"/>
</dbReference>
<sequence>MICACQLQNSQLVQKLLKHCESANGGLFLTAGLPIAAELGHLDIVQCLLKSASMSEHPSLSVVARNEALIFAIGKGHIGIVQYLLDHGADINAPRVIRDRQSGFNPLELAAYFGRLDIVALLLDRHVRTTGRGRVQYMRSILLATEEGHTATERLLRLRKARQWHSKDDKLWQE</sequence>
<dbReference type="SMART" id="SM00248">
    <property type="entry name" value="ANK"/>
    <property type="match status" value="2"/>
</dbReference>
<keyword evidence="2 3" id="KW-0040">ANK repeat</keyword>
<dbReference type="Gene3D" id="1.25.40.20">
    <property type="entry name" value="Ankyrin repeat-containing domain"/>
    <property type="match status" value="1"/>
</dbReference>
<name>A0A2T2ZYN5_9PEZI</name>
<reference evidence="4 5" key="1">
    <citation type="journal article" date="2018" name="Mycol. Prog.">
        <title>Coniella lustricola, a new species from submerged detritus.</title>
        <authorList>
            <person name="Raudabaugh D.B."/>
            <person name="Iturriaga T."/>
            <person name="Carver A."/>
            <person name="Mondo S."/>
            <person name="Pangilinan J."/>
            <person name="Lipzen A."/>
            <person name="He G."/>
            <person name="Amirebrahimi M."/>
            <person name="Grigoriev I.V."/>
            <person name="Miller A.N."/>
        </authorList>
    </citation>
    <scope>NUCLEOTIDE SEQUENCE [LARGE SCALE GENOMIC DNA]</scope>
    <source>
        <strain evidence="4 5">B22-T-1</strain>
    </source>
</reference>
<accession>A0A2T2ZYN5</accession>
<dbReference type="STRING" id="2025994.A0A2T2ZYN5"/>
<dbReference type="SUPFAM" id="SSF48403">
    <property type="entry name" value="Ankyrin repeat"/>
    <property type="match status" value="1"/>
</dbReference>